<dbReference type="InterPro" id="IPR052342">
    <property type="entry name" value="MCH/BMMD"/>
</dbReference>
<name>A0ABU2VK17_9ACTN</name>
<dbReference type="Pfam" id="PF01575">
    <property type="entry name" value="MaoC_dehydratas"/>
    <property type="match status" value="1"/>
</dbReference>
<comment type="similarity">
    <text evidence="1">Belongs to the enoyl-CoA hydratase/isomerase family.</text>
</comment>
<dbReference type="InterPro" id="IPR002539">
    <property type="entry name" value="MaoC-like_dom"/>
</dbReference>
<dbReference type="PANTHER" id="PTHR43664:SF1">
    <property type="entry name" value="BETA-METHYLMALYL-COA DEHYDRATASE"/>
    <property type="match status" value="1"/>
</dbReference>
<evidence type="ECO:0000313" key="4">
    <source>
        <dbReference type="Proteomes" id="UP001183824"/>
    </source>
</evidence>
<feature type="domain" description="MaoC-like" evidence="2">
    <location>
        <begin position="27"/>
        <end position="128"/>
    </location>
</feature>
<comment type="caution">
    <text evidence="3">The sequence shown here is derived from an EMBL/GenBank/DDBJ whole genome shotgun (WGS) entry which is preliminary data.</text>
</comment>
<dbReference type="RefSeq" id="WP_311718689.1">
    <property type="nucleotide sequence ID" value="NZ_JAVREZ010000018.1"/>
</dbReference>
<evidence type="ECO:0000313" key="3">
    <source>
        <dbReference type="EMBL" id="MDT0485925.1"/>
    </source>
</evidence>
<proteinExistence type="inferred from homology"/>
<evidence type="ECO:0000256" key="1">
    <source>
        <dbReference type="ARBA" id="ARBA00005254"/>
    </source>
</evidence>
<accession>A0ABU2VK17</accession>
<organism evidence="3 4">
    <name type="scientific">Streptomyces doebereineriae</name>
    <dbReference type="NCBI Taxonomy" id="3075528"/>
    <lineage>
        <taxon>Bacteria</taxon>
        <taxon>Bacillati</taxon>
        <taxon>Actinomycetota</taxon>
        <taxon>Actinomycetes</taxon>
        <taxon>Kitasatosporales</taxon>
        <taxon>Streptomycetaceae</taxon>
        <taxon>Streptomyces</taxon>
    </lineage>
</organism>
<dbReference type="Proteomes" id="UP001183824">
    <property type="component" value="Unassembled WGS sequence"/>
</dbReference>
<dbReference type="PANTHER" id="PTHR43664">
    <property type="entry name" value="MONOAMINE OXIDASE-RELATED"/>
    <property type="match status" value="1"/>
</dbReference>
<dbReference type="SUPFAM" id="SSF54637">
    <property type="entry name" value="Thioesterase/thiol ester dehydrase-isomerase"/>
    <property type="match status" value="1"/>
</dbReference>
<evidence type="ECO:0000259" key="2">
    <source>
        <dbReference type="Pfam" id="PF01575"/>
    </source>
</evidence>
<dbReference type="InterPro" id="IPR029069">
    <property type="entry name" value="HotDog_dom_sf"/>
</dbReference>
<gene>
    <name evidence="3" type="ORF">RNB18_38195</name>
</gene>
<protein>
    <submittedName>
        <fullName evidence="3">MaoC/PaaZ C-terminal domain-containing protein</fullName>
    </submittedName>
</protein>
<sequence>MDVGPVVSAVRLYAEDLRPGVVFDLGSAKVSKEEILDFGRRFDPLPLHTDEAAAAASRFGGIIASGFHTLAVLQRLLVDAVFSRAAVIAGREITSLRMRAPVHPGDVLHGSMEIVEVRPRHDGTAVVRSRGALTNDSGTVVLELQGETLWEHRPPGGREGRTV</sequence>
<reference evidence="4" key="1">
    <citation type="submission" date="2023-07" db="EMBL/GenBank/DDBJ databases">
        <title>30 novel species of actinomycetes from the DSMZ collection.</title>
        <authorList>
            <person name="Nouioui I."/>
        </authorList>
    </citation>
    <scope>NUCLEOTIDE SEQUENCE [LARGE SCALE GENOMIC DNA]</scope>
    <source>
        <strain evidence="4">DSM 41640</strain>
    </source>
</reference>
<dbReference type="EMBL" id="JAVREZ010000018">
    <property type="protein sequence ID" value="MDT0485925.1"/>
    <property type="molecule type" value="Genomic_DNA"/>
</dbReference>
<keyword evidence="4" id="KW-1185">Reference proteome</keyword>
<dbReference type="Gene3D" id="3.10.129.10">
    <property type="entry name" value="Hotdog Thioesterase"/>
    <property type="match status" value="1"/>
</dbReference>